<feature type="repeat" description="NHL" evidence="2">
    <location>
        <begin position="53"/>
        <end position="96"/>
    </location>
</feature>
<dbReference type="Proteomes" id="UP000714817">
    <property type="component" value="Unassembled WGS sequence"/>
</dbReference>
<name>A0A955IXB5_UNCKA</name>
<gene>
    <name evidence="4" type="ORF">KDA10_03480</name>
</gene>
<dbReference type="Pfam" id="PF17170">
    <property type="entry name" value="DUF5128"/>
    <property type="match status" value="1"/>
</dbReference>
<evidence type="ECO:0000256" key="1">
    <source>
        <dbReference type="ARBA" id="ARBA00022737"/>
    </source>
</evidence>
<feature type="repeat" description="NHL" evidence="2">
    <location>
        <begin position="108"/>
        <end position="143"/>
    </location>
</feature>
<dbReference type="Gene3D" id="2.120.10.30">
    <property type="entry name" value="TolB, C-terminal domain"/>
    <property type="match status" value="3"/>
</dbReference>
<dbReference type="PROSITE" id="PS51125">
    <property type="entry name" value="NHL"/>
    <property type="match status" value="2"/>
</dbReference>
<dbReference type="InterPro" id="IPR011042">
    <property type="entry name" value="6-blade_b-propeller_TolB-like"/>
</dbReference>
<dbReference type="PANTHER" id="PTHR24104">
    <property type="entry name" value="E3 UBIQUITIN-PROTEIN LIGASE NHLRC1-RELATED"/>
    <property type="match status" value="1"/>
</dbReference>
<evidence type="ECO:0000313" key="5">
    <source>
        <dbReference type="Proteomes" id="UP000714817"/>
    </source>
</evidence>
<reference evidence="4" key="2">
    <citation type="journal article" date="2021" name="Microbiome">
        <title>Successional dynamics and alternative stable states in a saline activated sludge microbial community over 9 years.</title>
        <authorList>
            <person name="Wang Y."/>
            <person name="Ye J."/>
            <person name="Ju F."/>
            <person name="Liu L."/>
            <person name="Boyd J.A."/>
            <person name="Deng Y."/>
            <person name="Parks D.H."/>
            <person name="Jiang X."/>
            <person name="Yin X."/>
            <person name="Woodcroft B.J."/>
            <person name="Tyson G.W."/>
            <person name="Hugenholtz P."/>
            <person name="Polz M.F."/>
            <person name="Zhang T."/>
        </authorList>
    </citation>
    <scope>NUCLEOTIDE SEQUENCE</scope>
    <source>
        <strain evidence="4">HKST-UBA80</strain>
    </source>
</reference>
<dbReference type="SUPFAM" id="SSF101898">
    <property type="entry name" value="NHL repeat"/>
    <property type="match status" value="1"/>
</dbReference>
<protein>
    <recommendedName>
        <fullName evidence="6">6-bladed beta-propeller</fullName>
    </recommendedName>
</protein>
<accession>A0A955IXB5</accession>
<keyword evidence="3" id="KW-0732">Signal</keyword>
<dbReference type="InterPro" id="IPR050952">
    <property type="entry name" value="TRIM-NHL_E3_ligases"/>
</dbReference>
<evidence type="ECO:0000256" key="3">
    <source>
        <dbReference type="SAM" id="SignalP"/>
    </source>
</evidence>
<evidence type="ECO:0008006" key="6">
    <source>
        <dbReference type="Google" id="ProtNLM"/>
    </source>
</evidence>
<evidence type="ECO:0000313" key="4">
    <source>
        <dbReference type="EMBL" id="MCA9302390.1"/>
    </source>
</evidence>
<reference evidence="4" key="1">
    <citation type="submission" date="2020-04" db="EMBL/GenBank/DDBJ databases">
        <authorList>
            <person name="Zhang T."/>
        </authorList>
    </citation>
    <scope>NUCLEOTIDE SEQUENCE</scope>
    <source>
        <strain evidence="4">HKST-UBA80</strain>
    </source>
</reference>
<proteinExistence type="predicted"/>
<feature type="signal peptide" evidence="3">
    <location>
        <begin position="1"/>
        <end position="40"/>
    </location>
</feature>
<keyword evidence="1" id="KW-0677">Repeat</keyword>
<evidence type="ECO:0000256" key="2">
    <source>
        <dbReference type="PROSITE-ProRule" id="PRU00504"/>
    </source>
</evidence>
<feature type="chain" id="PRO_5037810073" description="6-bladed beta-propeller" evidence="3">
    <location>
        <begin position="41"/>
        <end position="713"/>
    </location>
</feature>
<dbReference type="GO" id="GO:0008270">
    <property type="term" value="F:zinc ion binding"/>
    <property type="evidence" value="ECO:0007669"/>
    <property type="project" value="UniProtKB-KW"/>
</dbReference>
<organism evidence="4 5">
    <name type="scientific">candidate division WWE3 bacterium</name>
    <dbReference type="NCBI Taxonomy" id="2053526"/>
    <lineage>
        <taxon>Bacteria</taxon>
        <taxon>Katanobacteria</taxon>
    </lineage>
</organism>
<dbReference type="InterPro" id="IPR001258">
    <property type="entry name" value="NHL_repeat"/>
</dbReference>
<dbReference type="AlphaFoldDB" id="A0A955IXB5"/>
<comment type="caution">
    <text evidence="4">The sequence shown here is derived from an EMBL/GenBank/DDBJ whole genome shotgun (WGS) entry which is preliminary data.</text>
</comment>
<dbReference type="EMBL" id="JAGQNY010000014">
    <property type="protein sequence ID" value="MCA9302390.1"/>
    <property type="molecule type" value="Genomic_DNA"/>
</dbReference>
<sequence>MYLPTEKSHKKANMFFKSFTTFISVFSALAFALVVKSAHAGVLAVPDEVLSWGINGQNNGEFTHANSITVDTSGNVYVVDENNDLGLDRVQKFDSDGNFVDSWGNTSGSGDGQFSYPVGIAYYAGNVFVADFSNARIQSLTTNGVFVTKWGDYCPYSGGWVEEDGCFNGIKDIAANANDGIIYALDGFNRVQAFDEDGNFLFSWGSTGSGDGQFLDTESITSSTVGGNERVYVSDNSRKDIQVFDFEGNFITKWGSYGTGDGQFESFNKISAFQNYIFVSDNTRVQIFDLDGTFLYSMPVAVTGVAAAGNYLYTANQPSFPIDAVRVFNVYADMIIEETDGSTDVVEYGATDEYHVSMTAEPVGGVDIRIDSDLGQIYFPDNPDNNLPVSTSVQMTFGADYADVRTIKVAAIGDAIAEGDHEDAAIFSFVPSNDFTDIITMTVNITDGENPEGTGSGDEDSVEPTYGMEIHSIDGQEIAYVKRLRGGSDDARHEVIINTVKPVIKFKMVDVDGVEIEKYQLRLTKTDEFHNKINPSFNWSEDIKPRSEGTYKEDGFRVKYKNGYIYAYPTSKKTQLKEGVYYVNVRAYDSNGEKVSGEEIKVRVELGSEDAVFTVQNIGSIAYETKYTEYHYTAPYVTFIGTASSDTEVQLFVDGAAVDTFVSKDGSYSLSTVLSSGVHSVEIRSGGQVIAFSLNIDETGQSFPETLRRLIGL</sequence>
<dbReference type="PANTHER" id="PTHR24104:SF25">
    <property type="entry name" value="PROTEIN LIN-41"/>
    <property type="match status" value="1"/>
</dbReference>